<keyword evidence="6" id="KW-1185">Reference proteome</keyword>
<feature type="compositionally biased region" description="Basic and acidic residues" evidence="3">
    <location>
        <begin position="196"/>
        <end position="212"/>
    </location>
</feature>
<dbReference type="PANTHER" id="PTHR33064">
    <property type="entry name" value="POL PROTEIN"/>
    <property type="match status" value="1"/>
</dbReference>
<dbReference type="Gene3D" id="3.10.10.10">
    <property type="entry name" value="HIV Type 1 Reverse Transcriptase, subunit A, domain 1"/>
    <property type="match status" value="1"/>
</dbReference>
<dbReference type="AlphaFoldDB" id="A0AAN7SJ61"/>
<dbReference type="EC" id="3.1.26.4" evidence="2"/>
<dbReference type="InterPro" id="IPR043128">
    <property type="entry name" value="Rev_trsase/Diguanyl_cyclase"/>
</dbReference>
<comment type="similarity">
    <text evidence="1">Belongs to the beta type-B retroviral polymerase family. HERV class-II K(HML-2) pol subfamily.</text>
</comment>
<reference evidence="5 6" key="1">
    <citation type="journal article" date="2023" name="J. Hered.">
        <title>Chromosome-level genome of the wood stork (Mycteria americana) provides insight into avian chromosome evolution.</title>
        <authorList>
            <person name="Flamio R. Jr."/>
            <person name="Ramstad K.M."/>
        </authorList>
    </citation>
    <scope>NUCLEOTIDE SEQUENCE [LARGE SCALE GENOMIC DNA]</scope>
    <source>
        <strain evidence="5">JAX WOST 10</strain>
    </source>
</reference>
<dbReference type="EMBL" id="JAUNZN010000001">
    <property type="protein sequence ID" value="KAK4832261.1"/>
    <property type="molecule type" value="Genomic_DNA"/>
</dbReference>
<evidence type="ECO:0000313" key="6">
    <source>
        <dbReference type="Proteomes" id="UP001333110"/>
    </source>
</evidence>
<evidence type="ECO:0000259" key="4">
    <source>
        <dbReference type="PROSITE" id="PS50878"/>
    </source>
</evidence>
<dbReference type="Proteomes" id="UP001333110">
    <property type="component" value="Unassembled WGS sequence"/>
</dbReference>
<feature type="compositionally biased region" description="Polar residues" evidence="3">
    <location>
        <begin position="50"/>
        <end position="66"/>
    </location>
</feature>
<dbReference type="InterPro" id="IPR000477">
    <property type="entry name" value="RT_dom"/>
</dbReference>
<dbReference type="InterPro" id="IPR043502">
    <property type="entry name" value="DNA/RNA_pol_sf"/>
</dbReference>
<dbReference type="InterPro" id="IPR051320">
    <property type="entry name" value="Viral_Replic_Matur_Polypro"/>
</dbReference>
<dbReference type="GO" id="GO:0004523">
    <property type="term" value="F:RNA-DNA hybrid ribonuclease activity"/>
    <property type="evidence" value="ECO:0007669"/>
    <property type="project" value="UniProtKB-EC"/>
</dbReference>
<dbReference type="Gene3D" id="3.30.70.270">
    <property type="match status" value="1"/>
</dbReference>
<accession>A0AAN7SJ61</accession>
<evidence type="ECO:0000256" key="3">
    <source>
        <dbReference type="SAM" id="MobiDB-lite"/>
    </source>
</evidence>
<feature type="region of interest" description="Disordered" evidence="3">
    <location>
        <begin position="50"/>
        <end position="70"/>
    </location>
</feature>
<gene>
    <name evidence="5" type="ORF">QYF61_021613</name>
</gene>
<proteinExistence type="inferred from homology"/>
<organism evidence="5 6">
    <name type="scientific">Mycteria americana</name>
    <name type="common">Wood stork</name>
    <dbReference type="NCBI Taxonomy" id="33587"/>
    <lineage>
        <taxon>Eukaryota</taxon>
        <taxon>Metazoa</taxon>
        <taxon>Chordata</taxon>
        <taxon>Craniata</taxon>
        <taxon>Vertebrata</taxon>
        <taxon>Euteleostomi</taxon>
        <taxon>Archelosauria</taxon>
        <taxon>Archosauria</taxon>
        <taxon>Dinosauria</taxon>
        <taxon>Saurischia</taxon>
        <taxon>Theropoda</taxon>
        <taxon>Coelurosauria</taxon>
        <taxon>Aves</taxon>
        <taxon>Neognathae</taxon>
        <taxon>Neoaves</taxon>
        <taxon>Aequornithes</taxon>
        <taxon>Ciconiiformes</taxon>
        <taxon>Ciconiidae</taxon>
        <taxon>Mycteria</taxon>
    </lineage>
</organism>
<dbReference type="SUPFAM" id="SSF56672">
    <property type="entry name" value="DNA/RNA polymerases"/>
    <property type="match status" value="1"/>
</dbReference>
<feature type="domain" description="Reverse transcriptase" evidence="4">
    <location>
        <begin position="286"/>
        <end position="466"/>
    </location>
</feature>
<protein>
    <recommendedName>
        <fullName evidence="2">ribonuclease H</fullName>
        <ecNumber evidence="2">3.1.26.4</ecNumber>
    </recommendedName>
</protein>
<dbReference type="Pfam" id="PF00078">
    <property type="entry name" value="RVT_1"/>
    <property type="match status" value="1"/>
</dbReference>
<feature type="region of interest" description="Disordered" evidence="3">
    <location>
        <begin position="1"/>
        <end position="24"/>
    </location>
</feature>
<sequence length="466" mass="51740">MKQGGLALRQAVRPQSGGHCHTYTSMSAPRAQLKMQKNFFINSQGQAADTSLASPISPTAPGSSPRNAKLPFARTEPQWQYRHGFALNRPAKSNFLGTITNIISYLKRQHVAGQAQGNCRLAQHRLVYGMTTLRFFLKTVPETKHNVPGKDMKRNLLYGSGAGVEYLDTSECTQYTKAAFSTQSLHLVSHVPRQSQDTRRQQTRLRRQEKVGDTQARGARKELRNFGGAEAASSPSNPPFPGYPPLPRFAVGFSHSLPTSQFPEATEWRSLSPQSPTAAPTTNCGATQGVISKTCSPLNSPIWPVRKSNGEWRLTVDYRGLDEVTPLLSAAVPGMLELQYELESKAAKWYATTDITNAFFSIPLAAECRPQFAFTWRGVQYTWNRLPQGWKQSPTICHGLIQTAVEQGEAPEHLQYLDDLIMWGNIAEGVFEKEKKIVQILLKPSFAIKQSKVKGPAQEIQFLGIK</sequence>
<comment type="caution">
    <text evidence="5">The sequence shown here is derived from an EMBL/GenBank/DDBJ whole genome shotgun (WGS) entry which is preliminary data.</text>
</comment>
<evidence type="ECO:0000256" key="2">
    <source>
        <dbReference type="ARBA" id="ARBA00012180"/>
    </source>
</evidence>
<dbReference type="PANTHER" id="PTHR33064:SF29">
    <property type="entry name" value="PEPTIDASE A2 DOMAIN-CONTAINING PROTEIN-RELATED"/>
    <property type="match status" value="1"/>
</dbReference>
<feature type="region of interest" description="Disordered" evidence="3">
    <location>
        <begin position="190"/>
        <end position="220"/>
    </location>
</feature>
<name>A0AAN7SJ61_MYCAM</name>
<evidence type="ECO:0000256" key="1">
    <source>
        <dbReference type="ARBA" id="ARBA00010879"/>
    </source>
</evidence>
<dbReference type="PROSITE" id="PS50878">
    <property type="entry name" value="RT_POL"/>
    <property type="match status" value="1"/>
</dbReference>
<evidence type="ECO:0000313" key="5">
    <source>
        <dbReference type="EMBL" id="KAK4832261.1"/>
    </source>
</evidence>
<feature type="region of interest" description="Disordered" evidence="3">
    <location>
        <begin position="263"/>
        <end position="285"/>
    </location>
</feature>